<keyword evidence="3" id="KW-0479">Metal-binding</keyword>
<dbReference type="InterPro" id="IPR015919">
    <property type="entry name" value="Cadherin-like_sf"/>
</dbReference>
<keyword evidence="3" id="KW-0186">Copper</keyword>
<dbReference type="InterPro" id="IPR006644">
    <property type="entry name" value="Cadg"/>
</dbReference>
<dbReference type="SMART" id="SM00736">
    <property type="entry name" value="CADG"/>
    <property type="match status" value="2"/>
</dbReference>
<gene>
    <name evidence="7" type="ORF">EV695_0890</name>
</gene>
<dbReference type="PANTHER" id="PTHR10638">
    <property type="entry name" value="COPPER AMINE OXIDASE"/>
    <property type="match status" value="1"/>
</dbReference>
<dbReference type="InterPro" id="IPR036460">
    <property type="entry name" value="Cu_amine_oxidase_C_sf"/>
</dbReference>
<dbReference type="InterPro" id="IPR013783">
    <property type="entry name" value="Ig-like_fold"/>
</dbReference>
<accession>A0A4R1F8K9</accession>
<feature type="modified residue" description="2',4',5'-topaquinone" evidence="2">
    <location>
        <position position="170"/>
    </location>
</feature>
<dbReference type="GO" id="GO:0048038">
    <property type="term" value="F:quinone binding"/>
    <property type="evidence" value="ECO:0007669"/>
    <property type="project" value="InterPro"/>
</dbReference>
<evidence type="ECO:0000256" key="5">
    <source>
        <dbReference type="SAM" id="SignalP"/>
    </source>
</evidence>
<evidence type="ECO:0000259" key="6">
    <source>
        <dbReference type="SMART" id="SM00736"/>
    </source>
</evidence>
<dbReference type="Gene3D" id="2.60.40.10">
    <property type="entry name" value="Immunoglobulins"/>
    <property type="match status" value="2"/>
</dbReference>
<dbReference type="PANTHER" id="PTHR10638:SF20">
    <property type="entry name" value="AMINE OXIDASE"/>
    <property type="match status" value="1"/>
</dbReference>
<feature type="active site" description="Proton acceptor" evidence="1">
    <location>
        <position position="103"/>
    </location>
</feature>
<feature type="chain" id="PRO_5020941941" description="Amine oxidase" evidence="5">
    <location>
        <begin position="33"/>
        <end position="1450"/>
    </location>
</feature>
<dbReference type="SUPFAM" id="SSF49313">
    <property type="entry name" value="Cadherin-like"/>
    <property type="match status" value="2"/>
</dbReference>
<dbReference type="GO" id="GO:0005507">
    <property type="term" value="F:copper ion binding"/>
    <property type="evidence" value="ECO:0007669"/>
    <property type="project" value="InterPro"/>
</dbReference>
<dbReference type="EC" id="1.4.3.-" evidence="3"/>
<dbReference type="InterPro" id="IPR015798">
    <property type="entry name" value="Cu_amine_oxidase_C"/>
</dbReference>
<protein>
    <recommendedName>
        <fullName evidence="3">Amine oxidase</fullName>
        <ecNumber evidence="3">1.4.3.-</ecNumber>
    </recommendedName>
</protein>
<organism evidence="7 8">
    <name type="scientific">Cocleimonas flava</name>
    <dbReference type="NCBI Taxonomy" id="634765"/>
    <lineage>
        <taxon>Bacteria</taxon>
        <taxon>Pseudomonadati</taxon>
        <taxon>Pseudomonadota</taxon>
        <taxon>Gammaproteobacteria</taxon>
        <taxon>Thiotrichales</taxon>
        <taxon>Thiotrichaceae</taxon>
        <taxon>Cocleimonas</taxon>
    </lineage>
</organism>
<evidence type="ECO:0000256" key="1">
    <source>
        <dbReference type="PIRSR" id="PIRSR600269-50"/>
    </source>
</evidence>
<dbReference type="Gene3D" id="2.60.40.3440">
    <property type="match status" value="3"/>
</dbReference>
<feature type="domain" description="Dystroglycan-type cadherin-like" evidence="6">
    <location>
        <begin position="494"/>
        <end position="575"/>
    </location>
</feature>
<proteinExistence type="inferred from homology"/>
<comment type="PTM">
    <text evidence="2 3">Topaquinone (TPQ) is generated by copper-dependent autoxidation of a specific tyrosyl residue.</text>
</comment>
<dbReference type="Pfam" id="PF17963">
    <property type="entry name" value="Big_9"/>
    <property type="match status" value="3"/>
</dbReference>
<evidence type="ECO:0000313" key="8">
    <source>
        <dbReference type="Proteomes" id="UP000294887"/>
    </source>
</evidence>
<evidence type="ECO:0000256" key="3">
    <source>
        <dbReference type="RuleBase" id="RU000672"/>
    </source>
</evidence>
<dbReference type="Pfam" id="PF01179">
    <property type="entry name" value="Cu_amine_oxid"/>
    <property type="match status" value="1"/>
</dbReference>
<name>A0A4R1F8K9_9GAMM</name>
<feature type="compositionally biased region" description="Low complexity" evidence="4">
    <location>
        <begin position="1410"/>
        <end position="1425"/>
    </location>
</feature>
<keyword evidence="3" id="KW-0560">Oxidoreductase</keyword>
<dbReference type="InterPro" id="IPR000269">
    <property type="entry name" value="Cu_amine_oxidase"/>
</dbReference>
<dbReference type="Pfam" id="PF05345">
    <property type="entry name" value="He_PIG"/>
    <property type="match status" value="2"/>
</dbReference>
<feature type="active site" description="Schiff-base intermediate with substrate; via topaquinone" evidence="1">
    <location>
        <position position="170"/>
    </location>
</feature>
<dbReference type="RefSeq" id="WP_131904688.1">
    <property type="nucleotide sequence ID" value="NZ_BAAAFU010000008.1"/>
</dbReference>
<dbReference type="GO" id="GO:0009308">
    <property type="term" value="P:amine metabolic process"/>
    <property type="evidence" value="ECO:0007669"/>
    <property type="project" value="UniProtKB-UniRule"/>
</dbReference>
<evidence type="ECO:0000313" key="7">
    <source>
        <dbReference type="EMBL" id="TCJ89029.1"/>
    </source>
</evidence>
<dbReference type="GO" id="GO:0005509">
    <property type="term" value="F:calcium ion binding"/>
    <property type="evidence" value="ECO:0007669"/>
    <property type="project" value="InterPro"/>
</dbReference>
<dbReference type="GO" id="GO:0005886">
    <property type="term" value="C:plasma membrane"/>
    <property type="evidence" value="ECO:0007669"/>
    <property type="project" value="TreeGrafter"/>
</dbReference>
<dbReference type="Proteomes" id="UP000294887">
    <property type="component" value="Unassembled WGS sequence"/>
</dbReference>
<evidence type="ECO:0000256" key="2">
    <source>
        <dbReference type="PIRSR" id="PIRSR600269-51"/>
    </source>
</evidence>
<dbReference type="Gene3D" id="2.70.98.20">
    <property type="entry name" value="Copper amine oxidase, catalytic domain"/>
    <property type="match status" value="1"/>
</dbReference>
<comment type="similarity">
    <text evidence="3">Belongs to the copper/topaquinone oxidase family.</text>
</comment>
<comment type="cofactor">
    <cofactor evidence="3">
        <name>Cu cation</name>
        <dbReference type="ChEBI" id="CHEBI:23378"/>
    </cofactor>
    <text evidence="3">Contains 1 topaquinone per subunit.</text>
</comment>
<feature type="region of interest" description="Disordered" evidence="4">
    <location>
        <begin position="1409"/>
        <end position="1428"/>
    </location>
</feature>
<dbReference type="NCBIfam" id="NF012211">
    <property type="entry name" value="tand_rpt_95"/>
    <property type="match status" value="3"/>
</dbReference>
<dbReference type="EMBL" id="SMFQ01000002">
    <property type="protein sequence ID" value="TCJ89029.1"/>
    <property type="molecule type" value="Genomic_DNA"/>
</dbReference>
<feature type="domain" description="Dystroglycan-type cadherin-like" evidence="6">
    <location>
        <begin position="398"/>
        <end position="487"/>
    </location>
</feature>
<dbReference type="GO" id="GO:0008131">
    <property type="term" value="F:primary methylamine oxidase activity"/>
    <property type="evidence" value="ECO:0007669"/>
    <property type="project" value="InterPro"/>
</dbReference>
<keyword evidence="8" id="KW-1185">Reference proteome</keyword>
<feature type="signal peptide" evidence="5">
    <location>
        <begin position="1"/>
        <end position="32"/>
    </location>
</feature>
<evidence type="ECO:0000256" key="4">
    <source>
        <dbReference type="SAM" id="MobiDB-lite"/>
    </source>
</evidence>
<reference evidence="7 8" key="1">
    <citation type="submission" date="2019-03" db="EMBL/GenBank/DDBJ databases">
        <title>Genomic Encyclopedia of Type Strains, Phase IV (KMG-IV): sequencing the most valuable type-strain genomes for metagenomic binning, comparative biology and taxonomic classification.</title>
        <authorList>
            <person name="Goeker M."/>
        </authorList>
    </citation>
    <scope>NUCLEOTIDE SEQUENCE [LARGE SCALE GENOMIC DNA]</scope>
    <source>
        <strain evidence="7 8">DSM 24830</strain>
    </source>
</reference>
<dbReference type="OrthoDB" id="9772590at2"/>
<keyword evidence="5" id="KW-0732">Signal</keyword>
<comment type="caution">
    <text evidence="7">The sequence shown here is derived from an EMBL/GenBank/DDBJ whole genome shotgun (WGS) entry which is preliminary data.</text>
</comment>
<dbReference type="SUPFAM" id="SSF49998">
    <property type="entry name" value="Amine oxidase catalytic domain"/>
    <property type="match status" value="1"/>
</dbReference>
<keyword evidence="1 3" id="KW-0801">TPQ</keyword>
<sequence>MIIQLENSFSRILLSILLALTVLSLPTKNAEAAEHCSDDYFINETLPNGSKWDMCWEHRQREGIIFHHVYYTPKNGQRRLILNHAAVAQIHVPYDDNGARYHDISDYGIGGNNIISLNSDECPAGDLLNFSGKNVLCKQIESRPLAHKSGNNVVNAKNLSLFSVSPVGAYYYIPTWRFMDDGTIEPWIGATGALQRYGSNQSRGWKLGDNRVGIAHLHNFFWKLDFDLNGSHLDDVVEEINFPLVSGKRQRTITTFNTEAARKVNPDTMRHWRIKDKTLKNINNHSASYDILINEAGHQDIGPASEPFTHNDFYVTKQKNEEKFASHNPTGASNLAEFANGESITNNDIVVWAGVTFYHMPRSEDAPHMDAHWSHIKIVPRDWHASNPLGSIPVNTPPTVTSLSNQNTQQGSSVSLAIQATDVDGDSLSYSAAGLPNGLQINSSSGLISGTASIAGNYGTTITVSDGSDSSSILFNWLVSANTNTAPTISSPGNQTGLVGNSIDLAIQANDSDGDSLSYSATGLPNGLQINANSGRITGTLSTTGNFSTTVTVSDSSTSANTSFNWVISSPTNSTSNEVSTTSITINGAVSDWSSLEYFSNDADDISGQNNQIDWLKVAIAHSPQNVFMTYQNRQNVDPSNTSGSYIPWGWQAFLDTDNNVNTGYQQGSIGADYVINGNVIERYIGTGTSWSWDVVTSSTLMYSGANVEMSFPRSSIGNPQSMKVIFLGDNAAFNGDSTDRYPDTGFFSYTFTGSGSPNSAPIANNQQLSVGSGASISLILTASDADNDSLSYTVNQQPQHGSLSGSAPNLVYTADENYTGSDNFRFQANDGLLNSQSATVSITVTNGQTNGAIANYVSSPISVNGDDSDWSTLIRFEDDADDASGNIDWQNAALAHDSSKLYLLYNNRGNIDPNNSSGSYLAWGWQTFIDTDKNASTGYQAGAIGADYVLEGNQIQRYDGSGSNWSWAHLGSVESQYQGNIAELALPLSQLGNPDSIRVSFSGDSSSYAGSGADLYPNGQNNAQSSIRFFEYDITGGDSGSNERPIAYTQSVSVNSNSTVNITLVASDPNDDNLTYSIVSNPSNGSLSGVAPNLTYVPNSNFIGQDSFTFNVNDGNAISSNATVSINVSGAEGGSYSNPVSSISIDGNNEEWASLSAYTQDGNDIGGINNVIDWQRAATAHNGSDIYFMYQSYNAINADANNGSFINWGWQTFIDTDSNPDSGYKIGTVGAEYVIEGTQIQSYTGDGSSWSWNNFATATVSYNANTVELGFARSLIGNPDKMRVIFVGDNDAFGGSSIDTYPNALDYFEYQLSGGTSSSSSRPVASSISFSVRSNTTSEITLSASDLDGDTLTYQLLDQPNNGILSGSGQNYIYTPNLDYVGEDSFRYIANDGTFDSSVETVVLNVAENGTNSGTNTNTDTDNSSGGGSVPLEWLILLSFIGLLRFRIK</sequence>